<sequence>MAPGRSQNSYTRVHLWILIWLTCLFLENVQCTSDPDYPIWLKRALARDFDPSCNPSDLNSIPSPQSPLISHGNNQRPQPVDQQEWQNDPANELETPARKKLKTFSPNTRPFQIIHAERPVESERRVIFEAVRSLEQTTGDKLIGNEGEGEYRMLQIEEDQINTFLLHCVHRTRKTSPCPVIGKPRPPSQTAHDFTYQQVRKRRGTVGRFNIEASKLALRPLYTDRVVPKFAESLERVRRRVRDRTLNLSITNYLIDDLERILGTLPLYLFYADLINTVIPAPAGVLGSEGATTFVESQRRKAGLQFFQHVSDLIEDYYEPNDTFLGTGSLAKTKLSTVSNHSPFCWAILTKWIESSRPSLASRIMTPDPKAIRVIPSTFKQFFNEILTSYVEKL</sequence>
<protein>
    <recommendedName>
        <fullName evidence="6">Ras modification protein ERF4</fullName>
    </recommendedName>
</protein>
<accession>A0A180GC33</accession>
<dbReference type="EnsemblFungi" id="PTTG_28402-t43_1">
    <property type="protein sequence ID" value="PTTG_28402-t43_1-p1"/>
    <property type="gene ID" value="PTTG_28402"/>
</dbReference>
<reference evidence="4" key="4">
    <citation type="submission" date="2025-05" db="UniProtKB">
        <authorList>
            <consortium name="EnsemblFungi"/>
        </authorList>
    </citation>
    <scope>IDENTIFICATION</scope>
    <source>
        <strain evidence="4">isolate 1-1 / race 1 (BBBD)</strain>
    </source>
</reference>
<feature type="region of interest" description="Disordered" evidence="1">
    <location>
        <begin position="55"/>
        <end position="85"/>
    </location>
</feature>
<reference evidence="4 5" key="3">
    <citation type="journal article" date="2017" name="G3 (Bethesda)">
        <title>Comparative analysis highlights variable genome content of wheat rusts and divergence of the mating loci.</title>
        <authorList>
            <person name="Cuomo C.A."/>
            <person name="Bakkeren G."/>
            <person name="Khalil H.B."/>
            <person name="Panwar V."/>
            <person name="Joly D."/>
            <person name="Linning R."/>
            <person name="Sakthikumar S."/>
            <person name="Song X."/>
            <person name="Adiconis X."/>
            <person name="Fan L."/>
            <person name="Goldberg J.M."/>
            <person name="Levin J.Z."/>
            <person name="Young S."/>
            <person name="Zeng Q."/>
            <person name="Anikster Y."/>
            <person name="Bruce M."/>
            <person name="Wang M."/>
            <person name="Yin C."/>
            <person name="McCallum B."/>
            <person name="Szabo L.J."/>
            <person name="Hulbert S."/>
            <person name="Chen X."/>
            <person name="Fellers J.P."/>
        </authorList>
    </citation>
    <scope>NUCLEOTIDE SEQUENCE</scope>
    <source>
        <strain evidence="4">isolate 1-1 / race 1 (BBBD)</strain>
        <strain evidence="5">Isolate 1-1 / race 1 (BBBD)</strain>
    </source>
</reference>
<dbReference type="EMBL" id="ADAS02000106">
    <property type="protein sequence ID" value="OAV90220.1"/>
    <property type="molecule type" value="Genomic_DNA"/>
</dbReference>
<name>A0A180GC33_PUCT1</name>
<feature type="chain" id="PRO_5008109746" description="Ras modification protein ERF4" evidence="2">
    <location>
        <begin position="32"/>
        <end position="394"/>
    </location>
</feature>
<dbReference type="VEuPathDB" id="FungiDB:PTTG_28402"/>
<reference evidence="3" key="1">
    <citation type="submission" date="2009-11" db="EMBL/GenBank/DDBJ databases">
        <authorList>
            <consortium name="The Broad Institute Genome Sequencing Platform"/>
            <person name="Ward D."/>
            <person name="Feldgarden M."/>
            <person name="Earl A."/>
            <person name="Young S.K."/>
            <person name="Zeng Q."/>
            <person name="Koehrsen M."/>
            <person name="Alvarado L."/>
            <person name="Berlin A."/>
            <person name="Bochicchio J."/>
            <person name="Borenstein D."/>
            <person name="Chapman S.B."/>
            <person name="Chen Z."/>
            <person name="Engels R."/>
            <person name="Freedman E."/>
            <person name="Gellesch M."/>
            <person name="Goldberg J."/>
            <person name="Griggs A."/>
            <person name="Gujja S."/>
            <person name="Heilman E."/>
            <person name="Heiman D."/>
            <person name="Hepburn T."/>
            <person name="Howarth C."/>
            <person name="Jen D."/>
            <person name="Larson L."/>
            <person name="Lewis B."/>
            <person name="Mehta T."/>
            <person name="Park D."/>
            <person name="Pearson M."/>
            <person name="Roberts A."/>
            <person name="Saif S."/>
            <person name="Shea T."/>
            <person name="Shenoy N."/>
            <person name="Sisk P."/>
            <person name="Stolte C."/>
            <person name="Sykes S."/>
            <person name="Thomson T."/>
            <person name="Walk T."/>
            <person name="White J."/>
            <person name="Yandava C."/>
            <person name="Izard J."/>
            <person name="Baranova O.V."/>
            <person name="Blanton J.M."/>
            <person name="Tanner A.C."/>
            <person name="Dewhirst F.E."/>
            <person name="Haas B."/>
            <person name="Nusbaum C."/>
            <person name="Birren B."/>
        </authorList>
    </citation>
    <scope>NUCLEOTIDE SEQUENCE [LARGE SCALE GENOMIC DNA]</scope>
    <source>
        <strain evidence="3">1-1 BBBD Race 1</strain>
    </source>
</reference>
<dbReference type="Proteomes" id="UP000005240">
    <property type="component" value="Unassembled WGS sequence"/>
</dbReference>
<proteinExistence type="predicted"/>
<evidence type="ECO:0000313" key="4">
    <source>
        <dbReference type="EnsemblFungi" id="PTTG_28402-t43_1-p1"/>
    </source>
</evidence>
<feature type="signal peptide" evidence="2">
    <location>
        <begin position="1"/>
        <end position="31"/>
    </location>
</feature>
<reference evidence="3" key="2">
    <citation type="submission" date="2016-05" db="EMBL/GenBank/DDBJ databases">
        <title>Comparative analysis highlights variable genome content of wheat rusts and divergence of the mating loci.</title>
        <authorList>
            <person name="Cuomo C.A."/>
            <person name="Bakkeren G."/>
            <person name="Szabo L."/>
            <person name="Khalil H."/>
            <person name="Joly D."/>
            <person name="Goldberg J."/>
            <person name="Young S."/>
            <person name="Zeng Q."/>
            <person name="Fellers J."/>
        </authorList>
    </citation>
    <scope>NUCLEOTIDE SEQUENCE [LARGE SCALE GENOMIC DNA]</scope>
    <source>
        <strain evidence="3">1-1 BBBD Race 1</strain>
    </source>
</reference>
<evidence type="ECO:0000256" key="2">
    <source>
        <dbReference type="SAM" id="SignalP"/>
    </source>
</evidence>
<keyword evidence="2" id="KW-0732">Signal</keyword>
<dbReference type="OrthoDB" id="2496893at2759"/>
<keyword evidence="5" id="KW-1185">Reference proteome</keyword>
<organism evidence="3">
    <name type="scientific">Puccinia triticina (isolate 1-1 / race 1 (BBBD))</name>
    <name type="common">Brown leaf rust fungus</name>
    <dbReference type="NCBI Taxonomy" id="630390"/>
    <lineage>
        <taxon>Eukaryota</taxon>
        <taxon>Fungi</taxon>
        <taxon>Dikarya</taxon>
        <taxon>Basidiomycota</taxon>
        <taxon>Pucciniomycotina</taxon>
        <taxon>Pucciniomycetes</taxon>
        <taxon>Pucciniales</taxon>
        <taxon>Pucciniaceae</taxon>
        <taxon>Puccinia</taxon>
    </lineage>
</organism>
<evidence type="ECO:0000256" key="1">
    <source>
        <dbReference type="SAM" id="MobiDB-lite"/>
    </source>
</evidence>
<evidence type="ECO:0000313" key="5">
    <source>
        <dbReference type="Proteomes" id="UP000005240"/>
    </source>
</evidence>
<evidence type="ECO:0008006" key="6">
    <source>
        <dbReference type="Google" id="ProtNLM"/>
    </source>
</evidence>
<dbReference type="AlphaFoldDB" id="A0A180GC33"/>
<evidence type="ECO:0000313" key="3">
    <source>
        <dbReference type="EMBL" id="OAV90220.1"/>
    </source>
</evidence>
<gene>
    <name evidence="3" type="ORF">PTTG_28402</name>
</gene>